<evidence type="ECO:0000256" key="2">
    <source>
        <dbReference type="ARBA" id="ARBA00022797"/>
    </source>
</evidence>
<dbReference type="InterPro" id="IPR000639">
    <property type="entry name" value="Epox_hydrolase-like"/>
</dbReference>
<evidence type="ECO:0000256" key="3">
    <source>
        <dbReference type="ARBA" id="ARBA00022801"/>
    </source>
</evidence>
<organism evidence="6 7">
    <name type="scientific">Amniculicola lignicola CBS 123094</name>
    <dbReference type="NCBI Taxonomy" id="1392246"/>
    <lineage>
        <taxon>Eukaryota</taxon>
        <taxon>Fungi</taxon>
        <taxon>Dikarya</taxon>
        <taxon>Ascomycota</taxon>
        <taxon>Pezizomycotina</taxon>
        <taxon>Dothideomycetes</taxon>
        <taxon>Pleosporomycetidae</taxon>
        <taxon>Pleosporales</taxon>
        <taxon>Amniculicolaceae</taxon>
        <taxon>Amniculicola</taxon>
    </lineage>
</organism>
<dbReference type="GO" id="GO:0097176">
    <property type="term" value="P:epoxide metabolic process"/>
    <property type="evidence" value="ECO:0007669"/>
    <property type="project" value="TreeGrafter"/>
</dbReference>
<evidence type="ECO:0000259" key="5">
    <source>
        <dbReference type="Pfam" id="PF06441"/>
    </source>
</evidence>
<evidence type="ECO:0000313" key="7">
    <source>
        <dbReference type="Proteomes" id="UP000799779"/>
    </source>
</evidence>
<comment type="similarity">
    <text evidence="1">Belongs to the peptidase S33 family.</text>
</comment>
<dbReference type="PANTHER" id="PTHR21661:SF35">
    <property type="entry name" value="EPOXIDE HYDROLASE"/>
    <property type="match status" value="1"/>
</dbReference>
<dbReference type="OrthoDB" id="7130006at2759"/>
<dbReference type="GO" id="GO:0004301">
    <property type="term" value="F:epoxide hydrolase activity"/>
    <property type="evidence" value="ECO:0007669"/>
    <property type="project" value="TreeGrafter"/>
</dbReference>
<keyword evidence="2" id="KW-0058">Aromatic hydrocarbons catabolism</keyword>
<feature type="active site" description="Proton donor" evidence="4">
    <location>
        <position position="374"/>
    </location>
</feature>
<evidence type="ECO:0000313" key="6">
    <source>
        <dbReference type="EMBL" id="KAF1993653.1"/>
    </source>
</evidence>
<dbReference type="InterPro" id="IPR029058">
    <property type="entry name" value="AB_hydrolase_fold"/>
</dbReference>
<dbReference type="PIRSF" id="PIRSF001112">
    <property type="entry name" value="Epoxide_hydrolase"/>
    <property type="match status" value="1"/>
</dbReference>
<gene>
    <name evidence="6" type="ORF">P154DRAFT_449629</name>
</gene>
<feature type="domain" description="Epoxide hydrolase N-terminal" evidence="5">
    <location>
        <begin position="4"/>
        <end position="114"/>
    </location>
</feature>
<keyword evidence="7" id="KW-1185">Reference proteome</keyword>
<dbReference type="Gene3D" id="3.40.50.1820">
    <property type="entry name" value="alpha/beta hydrolase"/>
    <property type="match status" value="1"/>
</dbReference>
<dbReference type="PANTHER" id="PTHR21661">
    <property type="entry name" value="EPOXIDE HYDROLASE 1-RELATED"/>
    <property type="match status" value="1"/>
</dbReference>
<dbReference type="Pfam" id="PF06441">
    <property type="entry name" value="EHN"/>
    <property type="match status" value="1"/>
</dbReference>
<dbReference type="Proteomes" id="UP000799779">
    <property type="component" value="Unassembled WGS sequence"/>
</dbReference>
<protein>
    <submittedName>
        <fullName evidence="6">Alpha/beta-hydrolase</fullName>
    </submittedName>
</protein>
<dbReference type="SUPFAM" id="SSF53474">
    <property type="entry name" value="alpha/beta-Hydrolases"/>
    <property type="match status" value="1"/>
</dbReference>
<feature type="active site" description="Proton donor" evidence="4">
    <location>
        <position position="316"/>
    </location>
</feature>
<sequence length="409" mass="45718">MDNIRVFRISVPDSEIQKLRQKLDLASFPSELDEAGWDYGAPLADVKRIATYWRNEFDWRKIEATLNTLPNYKTLIDVDGFESVETHFLHRKSENPKAIPLIFIHGWPGSFIEVTKLLPLLEESERNGGPAFHVVAPSLPNFGFSAKVTRKGFGQRQYAETCHKLMLALGYDQYVSQGGDWGAFITHVMAYLYPQHLKAAHLNMIVAHPPGPTSPIALLTLIAKYSLGLFSASEKTGLERSQWYQKCSSGYLSLQTTKPQTLGYSLADSPVGLLAWIYEKLHDWTDGYEWTDEEICAWISVYVFSTAGPAASTTIYYESAGEGKEFDIMKPRPYVNGTKLGLSYFPKDVVVLPKSWASKLGTIVFSKEHQRGGHFAAYEVPELLFGDLKVMFGKGGGAYGVVDGRNGYS</sequence>
<dbReference type="PRINTS" id="PR00412">
    <property type="entry name" value="EPOXHYDRLASE"/>
</dbReference>
<dbReference type="InterPro" id="IPR010497">
    <property type="entry name" value="Epoxide_hydro_N"/>
</dbReference>
<evidence type="ECO:0000256" key="4">
    <source>
        <dbReference type="PIRSR" id="PIRSR001112-1"/>
    </source>
</evidence>
<evidence type="ECO:0000256" key="1">
    <source>
        <dbReference type="ARBA" id="ARBA00010088"/>
    </source>
</evidence>
<proteinExistence type="inferred from homology"/>
<dbReference type="InterPro" id="IPR016292">
    <property type="entry name" value="Epoxide_hydrolase"/>
</dbReference>
<dbReference type="AlphaFoldDB" id="A0A6A5VVU4"/>
<accession>A0A6A5VVU4</accession>
<name>A0A6A5VVU4_9PLEO</name>
<feature type="active site" description="Nucleophile" evidence="4">
    <location>
        <position position="180"/>
    </location>
</feature>
<dbReference type="EMBL" id="ML977692">
    <property type="protein sequence ID" value="KAF1993653.1"/>
    <property type="molecule type" value="Genomic_DNA"/>
</dbReference>
<reference evidence="6" key="1">
    <citation type="journal article" date="2020" name="Stud. Mycol.">
        <title>101 Dothideomycetes genomes: a test case for predicting lifestyles and emergence of pathogens.</title>
        <authorList>
            <person name="Haridas S."/>
            <person name="Albert R."/>
            <person name="Binder M."/>
            <person name="Bloem J."/>
            <person name="Labutti K."/>
            <person name="Salamov A."/>
            <person name="Andreopoulos B."/>
            <person name="Baker S."/>
            <person name="Barry K."/>
            <person name="Bills G."/>
            <person name="Bluhm B."/>
            <person name="Cannon C."/>
            <person name="Castanera R."/>
            <person name="Culley D."/>
            <person name="Daum C."/>
            <person name="Ezra D."/>
            <person name="Gonzalez J."/>
            <person name="Henrissat B."/>
            <person name="Kuo A."/>
            <person name="Liang C."/>
            <person name="Lipzen A."/>
            <person name="Lutzoni F."/>
            <person name="Magnuson J."/>
            <person name="Mondo S."/>
            <person name="Nolan M."/>
            <person name="Ohm R."/>
            <person name="Pangilinan J."/>
            <person name="Park H.-J."/>
            <person name="Ramirez L."/>
            <person name="Alfaro M."/>
            <person name="Sun H."/>
            <person name="Tritt A."/>
            <person name="Yoshinaga Y."/>
            <person name="Zwiers L.-H."/>
            <person name="Turgeon B."/>
            <person name="Goodwin S."/>
            <person name="Spatafora J."/>
            <person name="Crous P."/>
            <person name="Grigoriev I."/>
        </authorList>
    </citation>
    <scope>NUCLEOTIDE SEQUENCE</scope>
    <source>
        <strain evidence="6">CBS 123094</strain>
    </source>
</reference>
<keyword evidence="3 6" id="KW-0378">Hydrolase</keyword>